<reference evidence="1 2" key="1">
    <citation type="submission" date="2023-07" db="EMBL/GenBank/DDBJ databases">
        <title>Genomic Encyclopedia of Type Strains, Phase IV (KMG-IV): sequencing the most valuable type-strain genomes for metagenomic binning, comparative biology and taxonomic classification.</title>
        <authorList>
            <person name="Goeker M."/>
        </authorList>
    </citation>
    <scope>NUCLEOTIDE SEQUENCE [LARGE SCALE GENOMIC DNA]</scope>
    <source>
        <strain evidence="1 2">DSM 27848</strain>
    </source>
</reference>
<protein>
    <submittedName>
        <fullName evidence="1">Uncharacterized protein</fullName>
    </submittedName>
</protein>
<proteinExistence type="predicted"/>
<name>A0ABU0D7X9_9BACI</name>
<comment type="caution">
    <text evidence="1">The sequence shown here is derived from an EMBL/GenBank/DDBJ whole genome shotgun (WGS) entry which is preliminary data.</text>
</comment>
<keyword evidence="2" id="KW-1185">Reference proteome</keyword>
<evidence type="ECO:0000313" key="2">
    <source>
        <dbReference type="Proteomes" id="UP001232343"/>
    </source>
</evidence>
<evidence type="ECO:0000313" key="1">
    <source>
        <dbReference type="EMBL" id="MDQ0344528.1"/>
    </source>
</evidence>
<dbReference type="EMBL" id="JAUSUO010000010">
    <property type="protein sequence ID" value="MDQ0344528.1"/>
    <property type="molecule type" value="Genomic_DNA"/>
</dbReference>
<accession>A0ABU0D7X9</accession>
<sequence>MNNIYVEEKIMKFKERERQRIAARAWMYPAKRANRPYIRKFPFKNRLFSRKIYLPK</sequence>
<gene>
    <name evidence="1" type="ORF">J2S14_003372</name>
</gene>
<dbReference type="RefSeq" id="WP_244682932.1">
    <property type="nucleotide sequence ID" value="NZ_JALIRM010000013.1"/>
</dbReference>
<organism evidence="1 2">
    <name type="scientific">Lederbergia wuyishanensis</name>
    <dbReference type="NCBI Taxonomy" id="1347903"/>
    <lineage>
        <taxon>Bacteria</taxon>
        <taxon>Bacillati</taxon>
        <taxon>Bacillota</taxon>
        <taxon>Bacilli</taxon>
        <taxon>Bacillales</taxon>
        <taxon>Bacillaceae</taxon>
        <taxon>Lederbergia</taxon>
    </lineage>
</organism>
<dbReference type="Proteomes" id="UP001232343">
    <property type="component" value="Unassembled WGS sequence"/>
</dbReference>